<keyword evidence="4" id="KW-1185">Reference proteome</keyword>
<dbReference type="EMBL" id="KV878583">
    <property type="protein sequence ID" value="OJJ62687.1"/>
    <property type="molecule type" value="Genomic_DNA"/>
</dbReference>
<dbReference type="RefSeq" id="XP_040706493.1">
    <property type="nucleotide sequence ID" value="XM_040840205.1"/>
</dbReference>
<dbReference type="AlphaFoldDB" id="A0A1L9TTB4"/>
<keyword evidence="1" id="KW-0862">Zinc</keyword>
<dbReference type="VEuPathDB" id="FungiDB:ASPSYDRAFT_1168217"/>
<proteinExistence type="predicted"/>
<dbReference type="STRING" id="1036612.A0A1L9TTB4"/>
<keyword evidence="1" id="KW-0863">Zinc-finger</keyword>
<dbReference type="GO" id="GO:0008270">
    <property type="term" value="F:zinc ion binding"/>
    <property type="evidence" value="ECO:0007669"/>
    <property type="project" value="UniProtKB-KW"/>
</dbReference>
<name>A0A1L9TTB4_9EURO</name>
<dbReference type="GeneID" id="63756278"/>
<dbReference type="Gene3D" id="3.30.40.10">
    <property type="entry name" value="Zinc/RING finger domain, C3HC4 (zinc finger)"/>
    <property type="match status" value="1"/>
</dbReference>
<evidence type="ECO:0000256" key="1">
    <source>
        <dbReference type="PROSITE-ProRule" id="PRU00175"/>
    </source>
</evidence>
<evidence type="ECO:0000313" key="4">
    <source>
        <dbReference type="Proteomes" id="UP000184356"/>
    </source>
</evidence>
<dbReference type="InterPro" id="IPR013083">
    <property type="entry name" value="Znf_RING/FYVE/PHD"/>
</dbReference>
<dbReference type="OrthoDB" id="5855668at2759"/>
<dbReference type="PROSITE" id="PS50089">
    <property type="entry name" value="ZF_RING_2"/>
    <property type="match status" value="1"/>
</dbReference>
<feature type="domain" description="RING-type" evidence="2">
    <location>
        <begin position="385"/>
        <end position="419"/>
    </location>
</feature>
<evidence type="ECO:0000313" key="3">
    <source>
        <dbReference type="EMBL" id="OJJ62687.1"/>
    </source>
</evidence>
<organism evidence="3 4">
    <name type="scientific">Aspergillus sydowii CBS 593.65</name>
    <dbReference type="NCBI Taxonomy" id="1036612"/>
    <lineage>
        <taxon>Eukaryota</taxon>
        <taxon>Fungi</taxon>
        <taxon>Dikarya</taxon>
        <taxon>Ascomycota</taxon>
        <taxon>Pezizomycotina</taxon>
        <taxon>Eurotiomycetes</taxon>
        <taxon>Eurotiomycetidae</taxon>
        <taxon>Eurotiales</taxon>
        <taxon>Aspergillaceae</taxon>
        <taxon>Aspergillus</taxon>
        <taxon>Aspergillus subgen. Nidulantes</taxon>
    </lineage>
</organism>
<keyword evidence="1" id="KW-0479">Metal-binding</keyword>
<accession>A0A1L9TTB4</accession>
<evidence type="ECO:0000259" key="2">
    <source>
        <dbReference type="PROSITE" id="PS50089"/>
    </source>
</evidence>
<dbReference type="SUPFAM" id="SSF57850">
    <property type="entry name" value="RING/U-box"/>
    <property type="match status" value="1"/>
</dbReference>
<gene>
    <name evidence="3" type="ORF">ASPSYDRAFT_1168217</name>
</gene>
<protein>
    <recommendedName>
        <fullName evidence="2">RING-type domain-containing protein</fullName>
    </recommendedName>
</protein>
<reference evidence="4" key="1">
    <citation type="journal article" date="2017" name="Genome Biol.">
        <title>Comparative genomics reveals high biological diversity and specific adaptations in the industrially and medically important fungal genus Aspergillus.</title>
        <authorList>
            <person name="de Vries R.P."/>
            <person name="Riley R."/>
            <person name="Wiebenga A."/>
            <person name="Aguilar-Osorio G."/>
            <person name="Amillis S."/>
            <person name="Uchima C.A."/>
            <person name="Anderluh G."/>
            <person name="Asadollahi M."/>
            <person name="Askin M."/>
            <person name="Barry K."/>
            <person name="Battaglia E."/>
            <person name="Bayram O."/>
            <person name="Benocci T."/>
            <person name="Braus-Stromeyer S.A."/>
            <person name="Caldana C."/>
            <person name="Canovas D."/>
            <person name="Cerqueira G.C."/>
            <person name="Chen F."/>
            <person name="Chen W."/>
            <person name="Choi C."/>
            <person name="Clum A."/>
            <person name="Dos Santos R.A."/>
            <person name="Damasio A.R."/>
            <person name="Diallinas G."/>
            <person name="Emri T."/>
            <person name="Fekete E."/>
            <person name="Flipphi M."/>
            <person name="Freyberg S."/>
            <person name="Gallo A."/>
            <person name="Gournas C."/>
            <person name="Habgood R."/>
            <person name="Hainaut M."/>
            <person name="Harispe M.L."/>
            <person name="Henrissat B."/>
            <person name="Hilden K.S."/>
            <person name="Hope R."/>
            <person name="Hossain A."/>
            <person name="Karabika E."/>
            <person name="Karaffa L."/>
            <person name="Karanyi Z."/>
            <person name="Krasevec N."/>
            <person name="Kuo A."/>
            <person name="Kusch H."/>
            <person name="LaButti K."/>
            <person name="Lagendijk E.L."/>
            <person name="Lapidus A."/>
            <person name="Levasseur A."/>
            <person name="Lindquist E."/>
            <person name="Lipzen A."/>
            <person name="Logrieco A.F."/>
            <person name="MacCabe A."/>
            <person name="Maekelae M.R."/>
            <person name="Malavazi I."/>
            <person name="Melin P."/>
            <person name="Meyer V."/>
            <person name="Mielnichuk N."/>
            <person name="Miskei M."/>
            <person name="Molnar A.P."/>
            <person name="Mule G."/>
            <person name="Ngan C.Y."/>
            <person name="Orejas M."/>
            <person name="Orosz E."/>
            <person name="Ouedraogo J.P."/>
            <person name="Overkamp K.M."/>
            <person name="Park H.-S."/>
            <person name="Perrone G."/>
            <person name="Piumi F."/>
            <person name="Punt P.J."/>
            <person name="Ram A.F."/>
            <person name="Ramon A."/>
            <person name="Rauscher S."/>
            <person name="Record E."/>
            <person name="Riano-Pachon D.M."/>
            <person name="Robert V."/>
            <person name="Roehrig J."/>
            <person name="Ruller R."/>
            <person name="Salamov A."/>
            <person name="Salih N.S."/>
            <person name="Samson R.A."/>
            <person name="Sandor E."/>
            <person name="Sanguinetti M."/>
            <person name="Schuetze T."/>
            <person name="Sepcic K."/>
            <person name="Shelest E."/>
            <person name="Sherlock G."/>
            <person name="Sophianopoulou V."/>
            <person name="Squina F.M."/>
            <person name="Sun H."/>
            <person name="Susca A."/>
            <person name="Todd R.B."/>
            <person name="Tsang A."/>
            <person name="Unkles S.E."/>
            <person name="van de Wiele N."/>
            <person name="van Rossen-Uffink D."/>
            <person name="Oliveira J.V."/>
            <person name="Vesth T.C."/>
            <person name="Visser J."/>
            <person name="Yu J.-H."/>
            <person name="Zhou M."/>
            <person name="Andersen M.R."/>
            <person name="Archer D.B."/>
            <person name="Baker S.E."/>
            <person name="Benoit I."/>
            <person name="Brakhage A.A."/>
            <person name="Braus G.H."/>
            <person name="Fischer R."/>
            <person name="Frisvad J.C."/>
            <person name="Goldman G.H."/>
            <person name="Houbraken J."/>
            <person name="Oakley B."/>
            <person name="Pocsi I."/>
            <person name="Scazzocchio C."/>
            <person name="Seiboth B."/>
            <person name="vanKuyk P.A."/>
            <person name="Wortman J."/>
            <person name="Dyer P.S."/>
            <person name="Grigoriev I.V."/>
        </authorList>
    </citation>
    <scope>NUCLEOTIDE SEQUENCE [LARGE SCALE GENOMIC DNA]</scope>
    <source>
        <strain evidence="4">CBS 593.65</strain>
    </source>
</reference>
<dbReference type="InterPro" id="IPR001841">
    <property type="entry name" value="Znf_RING"/>
</dbReference>
<sequence>MALQISLCDLLQCTTCLQHNHNPTTRQPPNILSAATDRGSMDTIDHCISEMISNPFSTGTRERLVSLLESHPPKTRLHVFHDLLREHPDNRWLIRQRAIACTDNNLHDEACQAWLGLIEKYPRQIQFQEGLINAARPLRSAHRLKLLQLAQSKIAMGHYLQHDYDNAYHAFRSILTSQHGSGAKDDAKLLILYCIAKGEKSAVPRRLQHLPYKLQREKSIYPEPTALECCKILLQHRHLEEAAKLWAKFTINTEDYNGFLSQLCEELDNQKHQLEPTITLSVWGALVSAQPDSPHLLARFRATCEECLDENVAAQKVRALLCQYPGNTALFETLVQQLKLVDAEERFRMWKGLIARIPYKGSFWVELYLAHNKLRNRKDNPDSICMICTDRDLDTCFSSCGHVCCAHCAEAINRCHLCRTPIKDRVKVHAIVSNP</sequence>
<dbReference type="Pfam" id="PF13920">
    <property type="entry name" value="zf-C3HC4_3"/>
    <property type="match status" value="1"/>
</dbReference>
<dbReference type="Proteomes" id="UP000184356">
    <property type="component" value="Unassembled WGS sequence"/>
</dbReference>